<sequence>MINTYNLRELTKKDKVRGLSRNAWVLLMLVGTLLFIIFFLWGILMTLFLAIVLAIMEFFDEDIYDITFTKLNYSFKGFYYA</sequence>
<feature type="transmembrane region" description="Helical" evidence="1">
    <location>
        <begin position="23"/>
        <end position="56"/>
    </location>
</feature>
<organism evidence="2 3">
    <name type="scientific">Helicobacter bilis</name>
    <dbReference type="NCBI Taxonomy" id="37372"/>
    <lineage>
        <taxon>Bacteria</taxon>
        <taxon>Pseudomonadati</taxon>
        <taxon>Campylobacterota</taxon>
        <taxon>Epsilonproteobacteria</taxon>
        <taxon>Campylobacterales</taxon>
        <taxon>Helicobacteraceae</taxon>
        <taxon>Helicobacter</taxon>
    </lineage>
</organism>
<dbReference type="AlphaFoldDB" id="A0A6D2C6A2"/>
<evidence type="ECO:0000313" key="2">
    <source>
        <dbReference type="EMBL" id="TLE03990.1"/>
    </source>
</evidence>
<gene>
    <name evidence="2" type="ORF">LS77_007495</name>
</gene>
<keyword evidence="1" id="KW-0812">Transmembrane</keyword>
<evidence type="ECO:0000256" key="1">
    <source>
        <dbReference type="SAM" id="Phobius"/>
    </source>
</evidence>
<keyword evidence="1" id="KW-1133">Transmembrane helix</keyword>
<name>A0A6D2C6A2_9HELI</name>
<reference evidence="2 3" key="1">
    <citation type="journal article" date="2014" name="Genome Announc.">
        <title>Draft genome sequences of eight enterohepatic helicobacter species isolated from both laboratory and wild rodents.</title>
        <authorList>
            <person name="Sheh A."/>
            <person name="Shen Z."/>
            <person name="Fox J.G."/>
        </authorList>
    </citation>
    <scope>NUCLEOTIDE SEQUENCE [LARGE SCALE GENOMIC DNA]</scope>
    <source>
        <strain evidence="2 3">Missouri</strain>
    </source>
</reference>
<comment type="caution">
    <text evidence="2">The sequence shown here is derived from an EMBL/GenBank/DDBJ whole genome shotgun (WGS) entry which is preliminary data.</text>
</comment>
<proteinExistence type="predicted"/>
<keyword evidence="1" id="KW-0472">Membrane</keyword>
<dbReference type="Proteomes" id="UP000029870">
    <property type="component" value="Unassembled WGS sequence"/>
</dbReference>
<evidence type="ECO:0000313" key="3">
    <source>
        <dbReference type="Proteomes" id="UP000029870"/>
    </source>
</evidence>
<dbReference type="RefSeq" id="WP_004089490.1">
    <property type="nucleotide sequence ID" value="NZ_CAOUIW010000023.1"/>
</dbReference>
<accession>A0A6D2C6A2</accession>
<protein>
    <submittedName>
        <fullName evidence="2">Uncharacterized protein</fullName>
    </submittedName>
</protein>
<dbReference type="GeneID" id="60657638"/>
<dbReference type="EMBL" id="JRPH02000022">
    <property type="protein sequence ID" value="TLE03990.1"/>
    <property type="molecule type" value="Genomic_DNA"/>
</dbReference>